<accession>A0ABD0LQH2</accession>
<keyword evidence="3" id="KW-1185">Reference proteome</keyword>
<gene>
    <name evidence="2" type="ORF">BaRGS_00007452</name>
</gene>
<keyword evidence="1" id="KW-0812">Transmembrane</keyword>
<sequence length="125" mass="14305">MEVVTAGKRAFWREREETLAASHNKEQQGLPNIRLVYRTRRSTKPRLLAGTNIKLSHLTLGNAQLGYCLRLLSAEGCFRDWLPDDAWRCSSETFVGGRETKRCGHISLAILCLFVCSFEYWVTAR</sequence>
<organism evidence="2 3">
    <name type="scientific">Batillaria attramentaria</name>
    <dbReference type="NCBI Taxonomy" id="370345"/>
    <lineage>
        <taxon>Eukaryota</taxon>
        <taxon>Metazoa</taxon>
        <taxon>Spiralia</taxon>
        <taxon>Lophotrochozoa</taxon>
        <taxon>Mollusca</taxon>
        <taxon>Gastropoda</taxon>
        <taxon>Caenogastropoda</taxon>
        <taxon>Sorbeoconcha</taxon>
        <taxon>Cerithioidea</taxon>
        <taxon>Batillariidae</taxon>
        <taxon>Batillaria</taxon>
    </lineage>
</organism>
<reference evidence="2 3" key="1">
    <citation type="journal article" date="2023" name="Sci. Data">
        <title>Genome assembly of the Korean intertidal mud-creeper Batillaria attramentaria.</title>
        <authorList>
            <person name="Patra A.K."/>
            <person name="Ho P.T."/>
            <person name="Jun S."/>
            <person name="Lee S.J."/>
            <person name="Kim Y."/>
            <person name="Won Y.J."/>
        </authorList>
    </citation>
    <scope>NUCLEOTIDE SEQUENCE [LARGE SCALE GENOMIC DNA]</scope>
    <source>
        <strain evidence="2">Wonlab-2016</strain>
    </source>
</reference>
<name>A0ABD0LQH2_9CAEN</name>
<keyword evidence="1" id="KW-0472">Membrane</keyword>
<keyword evidence="1" id="KW-1133">Transmembrane helix</keyword>
<feature type="transmembrane region" description="Helical" evidence="1">
    <location>
        <begin position="103"/>
        <end position="122"/>
    </location>
</feature>
<comment type="caution">
    <text evidence="2">The sequence shown here is derived from an EMBL/GenBank/DDBJ whole genome shotgun (WGS) entry which is preliminary data.</text>
</comment>
<dbReference type="Proteomes" id="UP001519460">
    <property type="component" value="Unassembled WGS sequence"/>
</dbReference>
<evidence type="ECO:0000313" key="3">
    <source>
        <dbReference type="Proteomes" id="UP001519460"/>
    </source>
</evidence>
<dbReference type="EMBL" id="JACVVK020000032">
    <property type="protein sequence ID" value="KAK7501327.1"/>
    <property type="molecule type" value="Genomic_DNA"/>
</dbReference>
<evidence type="ECO:0000256" key="1">
    <source>
        <dbReference type="SAM" id="Phobius"/>
    </source>
</evidence>
<evidence type="ECO:0000313" key="2">
    <source>
        <dbReference type="EMBL" id="KAK7501327.1"/>
    </source>
</evidence>
<protein>
    <submittedName>
        <fullName evidence="2">Uncharacterized protein</fullName>
    </submittedName>
</protein>
<proteinExistence type="predicted"/>
<dbReference type="AlphaFoldDB" id="A0ABD0LQH2"/>